<feature type="compositionally biased region" description="Basic and acidic residues" evidence="3">
    <location>
        <begin position="42"/>
        <end position="80"/>
    </location>
</feature>
<dbReference type="Pfam" id="PF09223">
    <property type="entry name" value="ZinT"/>
    <property type="match status" value="1"/>
</dbReference>
<dbReference type="GO" id="GO:0008270">
    <property type="term" value="F:zinc ion binding"/>
    <property type="evidence" value="ECO:0007669"/>
    <property type="project" value="InterPro"/>
</dbReference>
<feature type="signal peptide" evidence="4">
    <location>
        <begin position="1"/>
        <end position="19"/>
    </location>
</feature>
<feature type="domain" description="ZinT" evidence="5">
    <location>
        <begin position="84"/>
        <end position="262"/>
    </location>
</feature>
<feature type="compositionally biased region" description="Acidic residues" evidence="3">
    <location>
        <begin position="28"/>
        <end position="41"/>
    </location>
</feature>
<evidence type="ECO:0000256" key="1">
    <source>
        <dbReference type="ARBA" id="ARBA00022729"/>
    </source>
</evidence>
<keyword evidence="1 4" id="KW-0732">Signal</keyword>
<dbReference type="EMBL" id="JXRR01000013">
    <property type="protein sequence ID" value="KIL48379.1"/>
    <property type="molecule type" value="Genomic_DNA"/>
</dbReference>
<name>A0A0C2S2Z7_9BACL</name>
<reference evidence="6 7" key="1">
    <citation type="submission" date="2015-01" db="EMBL/GenBank/DDBJ databases">
        <title>Jeotgalibacillus campisalis genome sequencing.</title>
        <authorList>
            <person name="Goh K.M."/>
            <person name="Chan K.-G."/>
            <person name="Yaakop A.S."/>
            <person name="Ee R."/>
            <person name="Gan H.M."/>
            <person name="Chan C.S."/>
        </authorList>
    </citation>
    <scope>NUCLEOTIDE SEQUENCE [LARGE SCALE GENOMIC DNA]</scope>
    <source>
        <strain evidence="6 7">SF-57</strain>
    </source>
</reference>
<evidence type="ECO:0000313" key="7">
    <source>
        <dbReference type="Proteomes" id="UP000031972"/>
    </source>
</evidence>
<dbReference type="Gene3D" id="2.40.128.20">
    <property type="match status" value="1"/>
</dbReference>
<evidence type="ECO:0000259" key="5">
    <source>
        <dbReference type="Pfam" id="PF09223"/>
    </source>
</evidence>
<dbReference type="PROSITE" id="PS51257">
    <property type="entry name" value="PROKAR_LIPOPROTEIN"/>
    <property type="match status" value="1"/>
</dbReference>
<dbReference type="Proteomes" id="UP000031972">
    <property type="component" value="Unassembled WGS sequence"/>
</dbReference>
<evidence type="ECO:0000256" key="3">
    <source>
        <dbReference type="SAM" id="MobiDB-lite"/>
    </source>
</evidence>
<gene>
    <name evidence="6" type="ORF">KR50_14150</name>
</gene>
<dbReference type="RefSeq" id="WP_052476852.1">
    <property type="nucleotide sequence ID" value="NZ_JXRR01000013.1"/>
</dbReference>
<dbReference type="SUPFAM" id="SSF50814">
    <property type="entry name" value="Lipocalins"/>
    <property type="match status" value="1"/>
</dbReference>
<dbReference type="InterPro" id="IPR012674">
    <property type="entry name" value="Calycin"/>
</dbReference>
<proteinExistence type="predicted"/>
<keyword evidence="7" id="KW-1185">Reference proteome</keyword>
<evidence type="ECO:0000256" key="2">
    <source>
        <dbReference type="ARBA" id="ARBA00022833"/>
    </source>
</evidence>
<protein>
    <submittedName>
        <fullName evidence="6">Zinc ABC transporter substrate-binding protein</fullName>
    </submittedName>
</protein>
<dbReference type="InterPro" id="IPR015304">
    <property type="entry name" value="ZinT_dom"/>
</dbReference>
<dbReference type="PATRIC" id="fig|220754.4.peg.1440"/>
<organism evidence="6 7">
    <name type="scientific">Jeotgalibacillus campisalis</name>
    <dbReference type="NCBI Taxonomy" id="220754"/>
    <lineage>
        <taxon>Bacteria</taxon>
        <taxon>Bacillati</taxon>
        <taxon>Bacillota</taxon>
        <taxon>Bacilli</taxon>
        <taxon>Bacillales</taxon>
        <taxon>Caryophanaceae</taxon>
        <taxon>Jeotgalibacillus</taxon>
    </lineage>
</organism>
<evidence type="ECO:0000313" key="6">
    <source>
        <dbReference type="EMBL" id="KIL48379.1"/>
    </source>
</evidence>
<feature type="chain" id="PRO_5039185428" evidence="4">
    <location>
        <begin position="20"/>
        <end position="262"/>
    </location>
</feature>
<feature type="region of interest" description="Disordered" evidence="3">
    <location>
        <begin position="24"/>
        <end position="80"/>
    </location>
</feature>
<dbReference type="AlphaFoldDB" id="A0A0C2S2Z7"/>
<comment type="caution">
    <text evidence="6">The sequence shown here is derived from an EMBL/GenBank/DDBJ whole genome shotgun (WGS) entry which is preliminary data.</text>
</comment>
<sequence>MSKKWMTSFIFMTALTLAACGEENTATNEEENGSASEEVEEQEHNHEEEHDHDHDEEHDHDHDHDHDEEHNHGHDHDHEVDEEAQKIYDGYFEDDQIQDRELSDWEGDWQSVYPYLEDGTLDEVFAHKAEEGDMTAEEYKEYYTVGYETDVNRIVIEEDTFTFFENGEESSGSYTYDGYEVLEYEKGNRGVRYIFKLDEEQKGTMPAYIQFSDHGIAPNDADHYHLYWGDDRESLLDEVTNWPTYYNSDLSGEEIAEEMMMH</sequence>
<keyword evidence="2" id="KW-0862">Zinc</keyword>
<evidence type="ECO:0000256" key="4">
    <source>
        <dbReference type="SAM" id="SignalP"/>
    </source>
</evidence>
<accession>A0A0C2S2Z7</accession>